<feature type="domain" description="EamA" evidence="7">
    <location>
        <begin position="156"/>
        <end position="285"/>
    </location>
</feature>
<keyword evidence="9" id="KW-1185">Reference proteome</keyword>
<evidence type="ECO:0000256" key="4">
    <source>
        <dbReference type="ARBA" id="ARBA00022989"/>
    </source>
</evidence>
<dbReference type="Proteomes" id="UP000199379">
    <property type="component" value="Unassembled WGS sequence"/>
</dbReference>
<proteinExistence type="inferred from homology"/>
<feature type="transmembrane region" description="Helical" evidence="6">
    <location>
        <begin position="105"/>
        <end position="123"/>
    </location>
</feature>
<protein>
    <submittedName>
        <fullName evidence="8">EamA domain-containing membrane protein RarD</fullName>
    </submittedName>
</protein>
<dbReference type="PANTHER" id="PTHR22911:SF6">
    <property type="entry name" value="SOLUTE CARRIER FAMILY 35 MEMBER G1"/>
    <property type="match status" value="1"/>
</dbReference>
<dbReference type="STRING" id="1227549.SAMN05444007_102182"/>
<sequence>MFKPQAQNPVLAAGFILAATAFIAATTLLAKALGTEALGPALHPMQVSHGRFVFAFLAITATVAAMRPRLSRPHWGLHMGRTAFGWGGVTLMFASVAHIPMTDATAITFLNPVIAMLLAIPLLGERVGPVRWLAAAIALSGALILLRPTPASFQPAAMLALAAACVMGMELIFIKKLSGREGPLQILLVNNGLGVVISSLAVLAVWQTPTQEQWAALAGVGLLMACAQACFVNGMARADASFVAPFSYATLIFATLYDFGAFGVVPDAISLTGAGIILAGALLLAWREARQGRRPMPPQALSR</sequence>
<keyword evidence="5 6" id="KW-0472">Membrane</keyword>
<dbReference type="InterPro" id="IPR000620">
    <property type="entry name" value="EamA_dom"/>
</dbReference>
<feature type="transmembrane region" description="Helical" evidence="6">
    <location>
        <begin position="242"/>
        <end position="262"/>
    </location>
</feature>
<feature type="transmembrane region" description="Helical" evidence="6">
    <location>
        <begin position="130"/>
        <end position="147"/>
    </location>
</feature>
<evidence type="ECO:0000256" key="3">
    <source>
        <dbReference type="ARBA" id="ARBA00022692"/>
    </source>
</evidence>
<feature type="transmembrane region" description="Helical" evidence="6">
    <location>
        <begin position="186"/>
        <end position="208"/>
    </location>
</feature>
<dbReference type="Pfam" id="PF00892">
    <property type="entry name" value="EamA"/>
    <property type="match status" value="2"/>
</dbReference>
<dbReference type="EMBL" id="FNYD01000002">
    <property type="protein sequence ID" value="SEI71164.1"/>
    <property type="molecule type" value="Genomic_DNA"/>
</dbReference>
<evidence type="ECO:0000313" key="9">
    <source>
        <dbReference type="Proteomes" id="UP000199379"/>
    </source>
</evidence>
<feature type="transmembrane region" description="Helical" evidence="6">
    <location>
        <begin position="153"/>
        <end position="174"/>
    </location>
</feature>
<evidence type="ECO:0000256" key="6">
    <source>
        <dbReference type="SAM" id="Phobius"/>
    </source>
</evidence>
<dbReference type="OrthoDB" id="9812899at2"/>
<dbReference type="InterPro" id="IPR037185">
    <property type="entry name" value="EmrE-like"/>
</dbReference>
<evidence type="ECO:0000259" key="7">
    <source>
        <dbReference type="Pfam" id="PF00892"/>
    </source>
</evidence>
<comment type="subcellular location">
    <subcellularLocation>
        <location evidence="1">Membrane</location>
        <topology evidence="1">Multi-pass membrane protein</topology>
    </subcellularLocation>
</comment>
<accession>A0A1H6SZA0</accession>
<dbReference type="GO" id="GO:0016020">
    <property type="term" value="C:membrane"/>
    <property type="evidence" value="ECO:0007669"/>
    <property type="project" value="UniProtKB-SubCell"/>
</dbReference>
<evidence type="ECO:0000313" key="8">
    <source>
        <dbReference type="EMBL" id="SEI71164.1"/>
    </source>
</evidence>
<evidence type="ECO:0000256" key="5">
    <source>
        <dbReference type="ARBA" id="ARBA00023136"/>
    </source>
</evidence>
<name>A0A1H6SZA0_9RHOB</name>
<evidence type="ECO:0000256" key="2">
    <source>
        <dbReference type="ARBA" id="ARBA00009853"/>
    </source>
</evidence>
<feature type="transmembrane region" description="Helical" evidence="6">
    <location>
        <begin position="214"/>
        <end position="235"/>
    </location>
</feature>
<feature type="transmembrane region" description="Helical" evidence="6">
    <location>
        <begin position="82"/>
        <end position="99"/>
    </location>
</feature>
<dbReference type="SUPFAM" id="SSF103481">
    <property type="entry name" value="Multidrug resistance efflux transporter EmrE"/>
    <property type="match status" value="2"/>
</dbReference>
<dbReference type="AlphaFoldDB" id="A0A1H6SZA0"/>
<dbReference type="PANTHER" id="PTHR22911">
    <property type="entry name" value="ACYL-MALONYL CONDENSING ENZYME-RELATED"/>
    <property type="match status" value="1"/>
</dbReference>
<evidence type="ECO:0000256" key="1">
    <source>
        <dbReference type="ARBA" id="ARBA00004141"/>
    </source>
</evidence>
<comment type="similarity">
    <text evidence="2">Belongs to the drug/metabolite transporter (DMT) superfamily. 10 TMS drug/metabolite exporter (DME) (TC 2.A.7.3) family.</text>
</comment>
<gene>
    <name evidence="8" type="ORF">SAMN05444007_102182</name>
</gene>
<dbReference type="RefSeq" id="WP_092362547.1">
    <property type="nucleotide sequence ID" value="NZ_BMGV01000002.1"/>
</dbReference>
<reference evidence="8 9" key="1">
    <citation type="submission" date="2016-10" db="EMBL/GenBank/DDBJ databases">
        <authorList>
            <person name="de Groot N.N."/>
        </authorList>
    </citation>
    <scope>NUCLEOTIDE SEQUENCE [LARGE SCALE GENOMIC DNA]</scope>
    <source>
        <strain evidence="8 9">DSM 29340</strain>
    </source>
</reference>
<keyword evidence="3 6" id="KW-0812">Transmembrane</keyword>
<keyword evidence="4 6" id="KW-1133">Transmembrane helix</keyword>
<feature type="transmembrane region" description="Helical" evidence="6">
    <location>
        <begin position="268"/>
        <end position="286"/>
    </location>
</feature>
<feature type="transmembrane region" description="Helical" evidence="6">
    <location>
        <begin position="50"/>
        <end position="70"/>
    </location>
</feature>
<organism evidence="8 9">
    <name type="scientific">Cribrihabitans marinus</name>
    <dbReference type="NCBI Taxonomy" id="1227549"/>
    <lineage>
        <taxon>Bacteria</taxon>
        <taxon>Pseudomonadati</taxon>
        <taxon>Pseudomonadota</taxon>
        <taxon>Alphaproteobacteria</taxon>
        <taxon>Rhodobacterales</taxon>
        <taxon>Paracoccaceae</taxon>
        <taxon>Cribrihabitans</taxon>
    </lineage>
</organism>
<feature type="domain" description="EamA" evidence="7">
    <location>
        <begin position="13"/>
        <end position="146"/>
    </location>
</feature>